<dbReference type="SUPFAM" id="SSF49785">
    <property type="entry name" value="Galactose-binding domain-like"/>
    <property type="match status" value="1"/>
</dbReference>
<accession>A0A0B8T4R9</accession>
<dbReference type="NCBIfam" id="NF045579">
    <property type="entry name" value="rhamnoside_JR"/>
    <property type="match status" value="1"/>
</dbReference>
<dbReference type="Pfam" id="PF17132">
    <property type="entry name" value="Glyco_hydro_106"/>
    <property type="match status" value="2"/>
</dbReference>
<dbReference type="Gene3D" id="2.60.120.260">
    <property type="entry name" value="Galactose-binding domain-like"/>
    <property type="match status" value="1"/>
</dbReference>
<dbReference type="PATRIC" id="fig|1229276.3.peg.1111"/>
<dbReference type="AlphaFoldDB" id="A0A0B8T4R9"/>
<dbReference type="EMBL" id="JJMU01000016">
    <property type="protein sequence ID" value="KGE15158.1"/>
    <property type="molecule type" value="Genomic_DNA"/>
</dbReference>
<dbReference type="eggNOG" id="COG3250">
    <property type="taxonomic scope" value="Bacteria"/>
</dbReference>
<comment type="caution">
    <text evidence="2">The sequence shown here is derived from an EMBL/GenBank/DDBJ whole genome shotgun (WGS) entry which is preliminary data.</text>
</comment>
<dbReference type="GO" id="GO:0016787">
    <property type="term" value="F:hydrolase activity"/>
    <property type="evidence" value="ECO:0007669"/>
    <property type="project" value="UniProtKB-KW"/>
</dbReference>
<sequence>MKKKWITLLFIGLVLNAAFAQEGWPTVTKEMKPWTRWWWMGSAVDKLHLARELQRFDDVGIGGVEVTPIYGAKGYESRYIPYLSGDWMDMLAFTTEKANSLGLGVDMNLGTGWPFGGPQVTEQDAATKFFLDEIILKKGDQLRFPLGPIDSKQTFAKLQALRAFKSNGEEINLDQYIGKTAGQWTTSEAVRVIALFAGRTKQKVKRAAPGGEGFTLDHLGVIPVKHYLSSFAEAFKERQIPIRSFFNDSYEVYGANWTDSFLQEFQKRKSYKLEDHLLDFAGKGADKDREARVKADYREVVSAVLRDNFLIPFTKFAHQRGALSRNQAHGSPGNLIDLYASTDIAECETFGSSFFNIPHLRRDSADVRNVDPDPMMFKFASSATNTHGKKYTSSETFTWLTDHFKTALSQTKPEVEQLFLTGVNHVFYHGTTYSPEDVAFPGWLFYASVNFTSNNPLWNHMDGLNQYITRVQSILQTTRADNELLVYWPIYDVWQDTVGAFKTLGVHHVDRWLHPTEFYKQSVALQQSGYSFDFVTDAILDQTTVDSEGLITAKNARPYKAVIVPKSAYFSETTFANLLDLAKQGATVIFQGLPQDVYGFNNVDERRKQLSDLRATLKFSREGENQYTAYGKGKVYLTKDIHSALETEQIFAERLVRSGLKFSRRVEKGKTYYYLVNHSDKTVDDMFRLNTLGASCTLLDPQTGEIFALPIKEGNVRLQIPSGYAWLVAISDKPVTATPYRYINETAELPVFNQPWKVTFISGGPELPKSRTLQRPSFWTAWKDEHANRFSGIANYETTIQLDKQPGKSYLLTLGTVGESARVFVNDEVMGIVWSHPFQLEIGEALQNGKNTIRVEVANLMANRVRDLDKRKVSWRNYHEINFVNIDYESFDASSWQIMDSGLHGPVKLLAY</sequence>
<dbReference type="InterPro" id="IPR053161">
    <property type="entry name" value="Ulvan_degrading_GH"/>
</dbReference>
<evidence type="ECO:0000313" key="3">
    <source>
        <dbReference type="Proteomes" id="UP000031802"/>
    </source>
</evidence>
<dbReference type="PANTHER" id="PTHR36848">
    <property type="entry name" value="DNA-BINDING PROTEIN (PUTATIVE SECRETED PROTEIN)-RELATED"/>
    <property type="match status" value="1"/>
</dbReference>
<dbReference type="PANTHER" id="PTHR36848:SF2">
    <property type="entry name" value="SECRETED PROTEIN"/>
    <property type="match status" value="1"/>
</dbReference>
<dbReference type="STRING" id="1229276.DI53_1076"/>
<keyword evidence="1" id="KW-0732">Signal</keyword>
<dbReference type="CDD" id="cd03143">
    <property type="entry name" value="A4_beta-galactosidase_middle_domain"/>
    <property type="match status" value="1"/>
</dbReference>
<dbReference type="RefSeq" id="WP_037496312.1">
    <property type="nucleotide sequence ID" value="NZ_JJMU01000016.1"/>
</dbReference>
<feature type="chain" id="PRO_5002142228" evidence="1">
    <location>
        <begin position="21"/>
        <end position="912"/>
    </location>
</feature>
<gene>
    <name evidence="2" type="ORF">DI53_1076</name>
</gene>
<reference evidence="3" key="1">
    <citation type="submission" date="2014-04" db="EMBL/GenBank/DDBJ databases">
        <title>Whole-Genome optical mapping and complete genome sequence of Sphingobacterium deserti sp. nov., a new spaces isolated from desert in the west of China.</title>
        <authorList>
            <person name="Teng C."/>
            <person name="Zhou Z."/>
            <person name="Li X."/>
            <person name="Chen M."/>
            <person name="Lin M."/>
            <person name="Wang L."/>
            <person name="Su S."/>
            <person name="Zhang C."/>
            <person name="Zhang W."/>
        </authorList>
    </citation>
    <scope>NUCLEOTIDE SEQUENCE [LARGE SCALE GENOMIC DNA]</scope>
    <source>
        <strain evidence="3">ACCC05744</strain>
    </source>
</reference>
<proteinExistence type="predicted"/>
<organism evidence="2 3">
    <name type="scientific">Sphingobacterium deserti</name>
    <dbReference type="NCBI Taxonomy" id="1229276"/>
    <lineage>
        <taxon>Bacteria</taxon>
        <taxon>Pseudomonadati</taxon>
        <taxon>Bacteroidota</taxon>
        <taxon>Sphingobacteriia</taxon>
        <taxon>Sphingobacteriales</taxon>
        <taxon>Sphingobacteriaceae</taxon>
        <taxon>Sphingobacterium</taxon>
    </lineage>
</organism>
<feature type="signal peptide" evidence="1">
    <location>
        <begin position="1"/>
        <end position="20"/>
    </location>
</feature>
<keyword evidence="2" id="KW-0378">Hydrolase</keyword>
<dbReference type="OrthoDB" id="9761519at2"/>
<evidence type="ECO:0000313" key="2">
    <source>
        <dbReference type="EMBL" id="KGE15158.1"/>
    </source>
</evidence>
<dbReference type="Proteomes" id="UP000031802">
    <property type="component" value="Unassembled WGS sequence"/>
</dbReference>
<dbReference type="InterPro" id="IPR029062">
    <property type="entry name" value="Class_I_gatase-like"/>
</dbReference>
<name>A0A0B8T4R9_9SPHI</name>
<reference evidence="2 3" key="2">
    <citation type="journal article" date="2015" name="PLoS ONE">
        <title>Whole-Genome Optical Mapping and Finished Genome Sequence of Sphingobacterium deserti sp. nov., a New Species Isolated from the Western Desert of China.</title>
        <authorList>
            <person name="Teng C."/>
            <person name="Zhou Z."/>
            <person name="Molnar I."/>
            <person name="Li X."/>
            <person name="Tang R."/>
            <person name="Chen M."/>
            <person name="Wang L."/>
            <person name="Su S."/>
            <person name="Zhang W."/>
            <person name="Lin M."/>
        </authorList>
    </citation>
    <scope>NUCLEOTIDE SEQUENCE [LARGE SCALE GENOMIC DNA]</scope>
    <source>
        <strain evidence="3">ACCC05744</strain>
    </source>
</reference>
<evidence type="ECO:0000256" key="1">
    <source>
        <dbReference type="SAM" id="SignalP"/>
    </source>
</evidence>
<keyword evidence="3" id="KW-1185">Reference proteome</keyword>
<protein>
    <submittedName>
        <fullName evidence="2">Glycoside hydrolase family 2 sugar binding protein</fullName>
    </submittedName>
</protein>
<dbReference type="InterPro" id="IPR008979">
    <property type="entry name" value="Galactose-bd-like_sf"/>
</dbReference>
<dbReference type="Gene3D" id="3.40.50.880">
    <property type="match status" value="1"/>
</dbReference>